<dbReference type="InterPro" id="IPR011059">
    <property type="entry name" value="Metal-dep_hydrolase_composite"/>
</dbReference>
<dbReference type="PANTHER" id="PTHR43135">
    <property type="entry name" value="ALPHA-D-RIBOSE 1-METHYLPHOSPHONATE 5-TRIPHOSPHATE DIPHOSPHATASE"/>
    <property type="match status" value="1"/>
</dbReference>
<dbReference type="Pfam" id="PF01979">
    <property type="entry name" value="Amidohydro_1"/>
    <property type="match status" value="1"/>
</dbReference>
<reference evidence="2 3" key="1">
    <citation type="submission" date="2011-04" db="EMBL/GenBank/DDBJ databases">
        <authorList>
            <person name="Muzny D."/>
            <person name="Qin X."/>
            <person name="Deng J."/>
            <person name="Jiang H."/>
            <person name="Liu Y."/>
            <person name="Qu J."/>
            <person name="Song X.-Z."/>
            <person name="Zhang L."/>
            <person name="Thornton R."/>
            <person name="Coyle M."/>
            <person name="Francisco L."/>
            <person name="Jackson L."/>
            <person name="Javaid M."/>
            <person name="Korchina V."/>
            <person name="Kovar C."/>
            <person name="Mata R."/>
            <person name="Mathew T."/>
            <person name="Ngo R."/>
            <person name="Nguyen L."/>
            <person name="Nguyen N."/>
            <person name="Okwuonu G."/>
            <person name="Ongeri F."/>
            <person name="Pham C."/>
            <person name="Simmons D."/>
            <person name="Wilczek-Boney K."/>
            <person name="Hale W."/>
            <person name="Jakkamsetti A."/>
            <person name="Pham P."/>
            <person name="Ruth R."/>
            <person name="San Lucas F."/>
            <person name="Warren J."/>
            <person name="Zhang J."/>
            <person name="Zhao Z."/>
            <person name="Zhou C."/>
            <person name="Zhu D."/>
            <person name="Lee S."/>
            <person name="Bess C."/>
            <person name="Blankenburg K."/>
            <person name="Forbes L."/>
            <person name="Fu Q."/>
            <person name="Gubbala S."/>
            <person name="Hirani K."/>
            <person name="Jayaseelan J.C."/>
            <person name="Lara F."/>
            <person name="Munidasa M."/>
            <person name="Palculict T."/>
            <person name="Patil S."/>
            <person name="Pu L.-L."/>
            <person name="Saada N."/>
            <person name="Tang L."/>
            <person name="Weissenberger G."/>
            <person name="Zhu Y."/>
            <person name="Hemphill L."/>
            <person name="Shang Y."/>
            <person name="Youmans B."/>
            <person name="Ayvaz T."/>
            <person name="Ross M."/>
            <person name="Santibanez J."/>
            <person name="Aqrawi P."/>
            <person name="Gross S."/>
            <person name="Joshi V."/>
            <person name="Fowler G."/>
            <person name="Nazareth L."/>
            <person name="Reid J."/>
            <person name="Worley K."/>
            <person name="Petrosino J."/>
            <person name="Highlander S."/>
            <person name="Gibbs R."/>
        </authorList>
    </citation>
    <scope>NUCLEOTIDE SEQUENCE [LARGE SCALE GENOMIC DNA]</scope>
    <source>
        <strain evidence="2 3">2681</strain>
    </source>
</reference>
<dbReference type="EC" id="3.5.2.7" evidence="2"/>
<proteinExistence type="predicted"/>
<evidence type="ECO:0000313" key="3">
    <source>
        <dbReference type="Proteomes" id="UP000005316"/>
    </source>
</evidence>
<protein>
    <submittedName>
        <fullName evidence="2">Amidohydrolase</fullName>
        <ecNumber evidence="2">3.5.2.7</ecNumber>
    </submittedName>
</protein>
<dbReference type="Gene3D" id="3.20.20.140">
    <property type="entry name" value="Metal-dependent hydrolases"/>
    <property type="match status" value="1"/>
</dbReference>
<dbReference type="Proteomes" id="UP000005316">
    <property type="component" value="Unassembled WGS sequence"/>
</dbReference>
<dbReference type="SUPFAM" id="SSF51338">
    <property type="entry name" value="Composite domain of metallo-dependent hydrolases"/>
    <property type="match status" value="1"/>
</dbReference>
<name>F9DS89_9BACL</name>
<gene>
    <name evidence="2" type="primary">hutI3</name>
    <name evidence="2" type="ORF">HMPREF9372_1669</name>
</gene>
<dbReference type="InterPro" id="IPR006680">
    <property type="entry name" value="Amidohydro-rel"/>
</dbReference>
<dbReference type="RefSeq" id="WP_009766536.1">
    <property type="nucleotide sequence ID" value="NZ_GL982997.1"/>
</dbReference>
<dbReference type="PANTHER" id="PTHR43135:SF3">
    <property type="entry name" value="ALPHA-D-RIBOSE 1-METHYLPHOSPHONATE 5-TRIPHOSPHATE DIPHOSPHATASE"/>
    <property type="match status" value="1"/>
</dbReference>
<dbReference type="OrthoDB" id="9802793at2"/>
<dbReference type="STRING" id="759851.SAMN04244570_2150"/>
<keyword evidence="2" id="KW-0378">Hydrolase</keyword>
<comment type="caution">
    <text evidence="2">The sequence shown here is derived from an EMBL/GenBank/DDBJ whole genome shotgun (WGS) entry which is preliminary data.</text>
</comment>
<evidence type="ECO:0000259" key="1">
    <source>
        <dbReference type="Pfam" id="PF01979"/>
    </source>
</evidence>
<dbReference type="SUPFAM" id="SSF51556">
    <property type="entry name" value="Metallo-dependent hydrolases"/>
    <property type="match status" value="1"/>
</dbReference>
<feature type="domain" description="Amidohydrolase-related" evidence="1">
    <location>
        <begin position="54"/>
        <end position="379"/>
    </location>
</feature>
<accession>F9DS89</accession>
<dbReference type="Gene3D" id="2.30.40.10">
    <property type="entry name" value="Urease, subunit C, domain 1"/>
    <property type="match status" value="1"/>
</dbReference>
<dbReference type="AlphaFoldDB" id="F9DS89"/>
<dbReference type="HOGENOM" id="CLU_046987_0_0_9"/>
<dbReference type="GO" id="GO:0050480">
    <property type="term" value="F:imidazolonepropionase activity"/>
    <property type="evidence" value="ECO:0007669"/>
    <property type="project" value="UniProtKB-EC"/>
</dbReference>
<dbReference type="eggNOG" id="COG1228">
    <property type="taxonomic scope" value="Bacteria"/>
</dbReference>
<dbReference type="EMBL" id="AFPZ01000046">
    <property type="protein sequence ID" value="EGQ26389.1"/>
    <property type="molecule type" value="Genomic_DNA"/>
</dbReference>
<organism evidence="2 3">
    <name type="scientific">Sporosarcina newyorkensis 2681</name>
    <dbReference type="NCBI Taxonomy" id="1027292"/>
    <lineage>
        <taxon>Bacteria</taxon>
        <taxon>Bacillati</taxon>
        <taxon>Bacillota</taxon>
        <taxon>Bacilli</taxon>
        <taxon>Bacillales</taxon>
        <taxon>Caryophanaceae</taxon>
        <taxon>Sporosarcina</taxon>
    </lineage>
</organism>
<dbReference type="InterPro" id="IPR032466">
    <property type="entry name" value="Metal_Hydrolase"/>
</dbReference>
<sequence length="387" mass="42624">MLTVLRNGTVYTMNQSNEVLQNADIWVCEGEITKIGKNTDLPSDAQVIDCTGQFITPGLIDAHTHVGLWAEVTERQNDANEYSSPWTPLMNAKDGIDPRHFSFEQAVMGGVTTVQTGAGSANPIGGVWSILKTAGASFDDRILIERSGLKGALGENPKNVFGNQYKTMPMTRMAVAHLIRKGFNQVLQLKDSERDQLSKDNSALAPFVEVLERKMPLRLHCHRADDIATAIRIAKEYNVKLSLEHCTEGMLMLDTIKASGATVTLGPYMTPATKYENRFSTAKSPKHFHETGIPFAIMTDHPFIPIQYLYYCVVEAVKNGLDELAGLESITCAAAAIMGIADKVGSVEKGKDADFAIWSHKPFETKANVLATYIEGKEVYRHEGMIR</sequence>
<dbReference type="InterPro" id="IPR051781">
    <property type="entry name" value="Metallo-dep_Hydrolase"/>
</dbReference>
<evidence type="ECO:0000313" key="2">
    <source>
        <dbReference type="EMBL" id="EGQ26389.1"/>
    </source>
</evidence>